<dbReference type="InterPro" id="IPR045864">
    <property type="entry name" value="aa-tRNA-synth_II/BPL/LPL"/>
</dbReference>
<evidence type="ECO:0000256" key="5">
    <source>
        <dbReference type="ARBA" id="ARBA00022741"/>
    </source>
</evidence>
<accession>A0A4D6YMG8</accession>
<dbReference type="Proteomes" id="UP000298603">
    <property type="component" value="Chromosome"/>
</dbReference>
<evidence type="ECO:0000256" key="9">
    <source>
        <dbReference type="ARBA" id="ARBA00047671"/>
    </source>
</evidence>
<dbReference type="GO" id="GO:0006433">
    <property type="term" value="P:prolyl-tRNA aminoacylation"/>
    <property type="evidence" value="ECO:0007669"/>
    <property type="project" value="UniProtKB-UniRule"/>
</dbReference>
<dbReference type="AlphaFoldDB" id="A0A4D6YMG8"/>
<name>A0A4D6YMG8_9GAMM</name>
<dbReference type="InterPro" id="IPR002314">
    <property type="entry name" value="aa-tRNA-synt_IIb"/>
</dbReference>
<dbReference type="OrthoDB" id="9809052at2"/>
<evidence type="ECO:0000313" key="13">
    <source>
        <dbReference type="Proteomes" id="UP000298603"/>
    </source>
</evidence>
<keyword evidence="8" id="KW-0030">Aminoacyl-tRNA synthetase</keyword>
<evidence type="ECO:0000256" key="3">
    <source>
        <dbReference type="ARBA" id="ARBA00022490"/>
    </source>
</evidence>
<evidence type="ECO:0000256" key="2">
    <source>
        <dbReference type="ARBA" id="ARBA00019110"/>
    </source>
</evidence>
<dbReference type="InterPro" id="IPR036621">
    <property type="entry name" value="Anticodon-bd_dom_sf"/>
</dbReference>
<evidence type="ECO:0000256" key="4">
    <source>
        <dbReference type="ARBA" id="ARBA00022598"/>
    </source>
</evidence>
<evidence type="ECO:0000256" key="10">
    <source>
        <dbReference type="NCBIfam" id="TIGR00409"/>
    </source>
</evidence>
<dbReference type="InterPro" id="IPR050062">
    <property type="entry name" value="Pro-tRNA_synthetase"/>
</dbReference>
<organism evidence="12 13">
    <name type="scientific">Buchnera aphidicola</name>
    <name type="common">Therioaphis trifolii</name>
    <dbReference type="NCBI Taxonomy" id="1241884"/>
    <lineage>
        <taxon>Bacteria</taxon>
        <taxon>Pseudomonadati</taxon>
        <taxon>Pseudomonadota</taxon>
        <taxon>Gammaproteobacteria</taxon>
        <taxon>Enterobacterales</taxon>
        <taxon>Erwiniaceae</taxon>
        <taxon>Buchnera</taxon>
    </lineage>
</organism>
<reference evidence="12 13" key="1">
    <citation type="submission" date="2018-10" db="EMBL/GenBank/DDBJ databases">
        <title>Comparative functional genomics of the obligate endosymbiont Buchnera aphidicola.</title>
        <authorList>
            <person name="Chong R.A."/>
        </authorList>
    </citation>
    <scope>NUCLEOTIDE SEQUENCE [LARGE SCALE GENOMIC DNA]</scope>
    <source>
        <strain evidence="12 13">Tma</strain>
    </source>
</reference>
<keyword evidence="3" id="KW-0963">Cytoplasm</keyword>
<dbReference type="Gene3D" id="3.30.930.10">
    <property type="entry name" value="Bira Bifunctional Protein, Domain 2"/>
    <property type="match status" value="2"/>
</dbReference>
<protein>
    <recommendedName>
        <fullName evidence="2 10">Proline--tRNA ligase</fullName>
        <ecNumber evidence="1 10">6.1.1.15</ecNumber>
    </recommendedName>
</protein>
<dbReference type="CDD" id="cd00779">
    <property type="entry name" value="ProRS_core_prok"/>
    <property type="match status" value="1"/>
</dbReference>
<sequence length="562" mass="66834">MRTSKYLLYTLKKIPDHIESTSHQLMLKSGLIRQSNSGIYTWLPNGLKVLKNIKKIIRTEMDIVGANEICFPIMQSDELWKKSNRFKQYGKELIKLYDRNNNCFILSPTYEEMVTDFIKQEIMSYKKLPITLYQIQTKFRDEIRPRFGITRTREFIMKDAYSFHENMDCLKKKYKKMRLIYEKIFKKMNINFYSVKAECGIIGGNYSHEFQALSKSGEDKIIISYNKNKKINNINLLTKKFIENNFFYKKKIHVKKINNKNKYEIKNICNNMKKNIIKNFIMKINKNKNNYFIGCMIRGDHLLDINKIKKIKNLNLNNKNIIFATKSEIKNIFSKKKNNNLFFLIIDIHILYLKKIIPLNIINDKYFKFNIFDQYFKNIKVDNIIINNNKKYKIKNCIEIGHIFQIGKKYSKIIDAKILNINGIKKFIHMGCYGIGVTRLISTIIEQNHDKKGIIWPKNIAPFQLLIIPIKNNKCKKIQEISEYLYYKFKKKNIKVLLEDRNEQTGVIFSDANLIGIPNIIIINKNTIKNQTIEYQERKNIDKKIIIHINNIINFIIKKIKL</sequence>
<gene>
    <name evidence="12" type="ORF">D9V81_00830</name>
</gene>
<dbReference type="SUPFAM" id="SSF55681">
    <property type="entry name" value="Class II aaRS and biotin synthetases"/>
    <property type="match status" value="1"/>
</dbReference>
<dbReference type="InterPro" id="IPR002316">
    <property type="entry name" value="Pro-tRNA-ligase_IIa"/>
</dbReference>
<dbReference type="PANTHER" id="PTHR42753:SF2">
    <property type="entry name" value="PROLINE--TRNA LIGASE"/>
    <property type="match status" value="1"/>
</dbReference>
<dbReference type="EMBL" id="CP032996">
    <property type="protein sequence ID" value="QCI27164.1"/>
    <property type="molecule type" value="Genomic_DNA"/>
</dbReference>
<dbReference type="NCBIfam" id="TIGR00409">
    <property type="entry name" value="proS_fam_II"/>
    <property type="match status" value="1"/>
</dbReference>
<dbReference type="PANTHER" id="PTHR42753">
    <property type="entry name" value="MITOCHONDRIAL RIBOSOME PROTEIN L39/PROLYL-TRNA LIGASE FAMILY MEMBER"/>
    <property type="match status" value="1"/>
</dbReference>
<dbReference type="InterPro" id="IPR004500">
    <property type="entry name" value="Pro-tRNA-synth_IIa_bac-type"/>
</dbReference>
<dbReference type="InterPro" id="IPR033730">
    <property type="entry name" value="ProRS_core_prok"/>
</dbReference>
<dbReference type="Gene3D" id="3.40.50.800">
    <property type="entry name" value="Anticodon-binding domain"/>
    <property type="match status" value="1"/>
</dbReference>
<evidence type="ECO:0000256" key="7">
    <source>
        <dbReference type="ARBA" id="ARBA00022917"/>
    </source>
</evidence>
<dbReference type="Pfam" id="PF03129">
    <property type="entry name" value="HGTP_anticodon"/>
    <property type="match status" value="1"/>
</dbReference>
<keyword evidence="4 12" id="KW-0436">Ligase</keyword>
<dbReference type="InterPro" id="IPR006195">
    <property type="entry name" value="aa-tRNA-synth_II"/>
</dbReference>
<keyword evidence="6" id="KW-0067">ATP-binding</keyword>
<dbReference type="NCBIfam" id="NF006625">
    <property type="entry name" value="PRK09194.1"/>
    <property type="match status" value="1"/>
</dbReference>
<feature type="domain" description="Aminoacyl-transfer RNA synthetases class-II family profile" evidence="11">
    <location>
        <begin position="16"/>
        <end position="457"/>
    </location>
</feature>
<evidence type="ECO:0000256" key="1">
    <source>
        <dbReference type="ARBA" id="ARBA00012831"/>
    </source>
</evidence>
<dbReference type="RefSeq" id="WP_158349429.1">
    <property type="nucleotide sequence ID" value="NZ_CP032996.1"/>
</dbReference>
<dbReference type="Pfam" id="PF00587">
    <property type="entry name" value="tRNA-synt_2b"/>
    <property type="match status" value="1"/>
</dbReference>
<evidence type="ECO:0000259" key="11">
    <source>
        <dbReference type="PROSITE" id="PS50862"/>
    </source>
</evidence>
<dbReference type="EC" id="6.1.1.15" evidence="1 10"/>
<dbReference type="GO" id="GO:0005524">
    <property type="term" value="F:ATP binding"/>
    <property type="evidence" value="ECO:0007669"/>
    <property type="project" value="UniProtKB-KW"/>
</dbReference>
<dbReference type="SUPFAM" id="SSF52954">
    <property type="entry name" value="Class II aaRS ABD-related"/>
    <property type="match status" value="1"/>
</dbReference>
<evidence type="ECO:0000256" key="6">
    <source>
        <dbReference type="ARBA" id="ARBA00022840"/>
    </source>
</evidence>
<evidence type="ECO:0000256" key="8">
    <source>
        <dbReference type="ARBA" id="ARBA00023146"/>
    </source>
</evidence>
<dbReference type="InterPro" id="IPR004154">
    <property type="entry name" value="Anticodon-bd"/>
</dbReference>
<keyword evidence="7" id="KW-0648">Protein biosynthesis</keyword>
<keyword evidence="5" id="KW-0547">Nucleotide-binding</keyword>
<dbReference type="GO" id="GO:0005829">
    <property type="term" value="C:cytosol"/>
    <property type="evidence" value="ECO:0007669"/>
    <property type="project" value="TreeGrafter"/>
</dbReference>
<keyword evidence="13" id="KW-1185">Reference proteome</keyword>
<dbReference type="PROSITE" id="PS50862">
    <property type="entry name" value="AA_TRNA_LIGASE_II"/>
    <property type="match status" value="1"/>
</dbReference>
<dbReference type="PRINTS" id="PR01046">
    <property type="entry name" value="TRNASYNTHPRO"/>
</dbReference>
<dbReference type="GO" id="GO:0004827">
    <property type="term" value="F:proline-tRNA ligase activity"/>
    <property type="evidence" value="ECO:0007669"/>
    <property type="project" value="UniProtKB-UniRule"/>
</dbReference>
<proteinExistence type="predicted"/>
<comment type="catalytic activity">
    <reaction evidence="9">
        <text>tRNA(Pro) + L-proline + ATP = L-prolyl-tRNA(Pro) + AMP + diphosphate</text>
        <dbReference type="Rhea" id="RHEA:14305"/>
        <dbReference type="Rhea" id="RHEA-COMP:9700"/>
        <dbReference type="Rhea" id="RHEA-COMP:9702"/>
        <dbReference type="ChEBI" id="CHEBI:30616"/>
        <dbReference type="ChEBI" id="CHEBI:33019"/>
        <dbReference type="ChEBI" id="CHEBI:60039"/>
        <dbReference type="ChEBI" id="CHEBI:78442"/>
        <dbReference type="ChEBI" id="CHEBI:78532"/>
        <dbReference type="ChEBI" id="CHEBI:456215"/>
        <dbReference type="EC" id="6.1.1.15"/>
    </reaction>
</comment>
<evidence type="ECO:0000313" key="12">
    <source>
        <dbReference type="EMBL" id="QCI27164.1"/>
    </source>
</evidence>